<evidence type="ECO:0000313" key="3">
    <source>
        <dbReference type="Proteomes" id="UP001586593"/>
    </source>
</evidence>
<protein>
    <submittedName>
        <fullName evidence="2">Uncharacterized protein</fullName>
    </submittedName>
</protein>
<proteinExistence type="predicted"/>
<dbReference type="EMBL" id="JAZHXJ010001116">
    <property type="protein sequence ID" value="KAL1845380.1"/>
    <property type="molecule type" value="Genomic_DNA"/>
</dbReference>
<keyword evidence="1" id="KW-1133">Transmembrane helix</keyword>
<accession>A0ABR3VUL1</accession>
<evidence type="ECO:0000256" key="1">
    <source>
        <dbReference type="SAM" id="Phobius"/>
    </source>
</evidence>
<evidence type="ECO:0000313" key="2">
    <source>
        <dbReference type="EMBL" id="KAL1845380.1"/>
    </source>
</evidence>
<keyword evidence="1" id="KW-0812">Transmembrane</keyword>
<comment type="caution">
    <text evidence="2">The sequence shown here is derived from an EMBL/GenBank/DDBJ whole genome shotgun (WGS) entry which is preliminary data.</text>
</comment>
<feature type="transmembrane region" description="Helical" evidence="1">
    <location>
        <begin position="20"/>
        <end position="37"/>
    </location>
</feature>
<name>A0ABR3VUL1_9PEZI</name>
<keyword evidence="1" id="KW-0472">Membrane</keyword>
<sequence>MTTFSLFGLTDMSFAFSAELQGVQVIYIGFSLLLRGLSFRAASRYMMGEFCSQSESHKGRPLGSVYTGSYIPRFIFRSSTYRSSAPERGRLWTVSIWL</sequence>
<reference evidence="2 3" key="1">
    <citation type="journal article" date="2024" name="Commun. Biol.">
        <title>Comparative genomic analysis of thermophilic fungi reveals convergent evolutionary adaptations and gene losses.</title>
        <authorList>
            <person name="Steindorff A.S."/>
            <person name="Aguilar-Pontes M.V."/>
            <person name="Robinson A.J."/>
            <person name="Andreopoulos B."/>
            <person name="LaButti K."/>
            <person name="Kuo A."/>
            <person name="Mondo S."/>
            <person name="Riley R."/>
            <person name="Otillar R."/>
            <person name="Haridas S."/>
            <person name="Lipzen A."/>
            <person name="Grimwood J."/>
            <person name="Schmutz J."/>
            <person name="Clum A."/>
            <person name="Reid I.D."/>
            <person name="Moisan M.C."/>
            <person name="Butler G."/>
            <person name="Nguyen T.T.M."/>
            <person name="Dewar K."/>
            <person name="Conant G."/>
            <person name="Drula E."/>
            <person name="Henrissat B."/>
            <person name="Hansel C."/>
            <person name="Singer S."/>
            <person name="Hutchinson M.I."/>
            <person name="de Vries R.P."/>
            <person name="Natvig D.O."/>
            <person name="Powell A.J."/>
            <person name="Tsang A."/>
            <person name="Grigoriev I.V."/>
        </authorList>
    </citation>
    <scope>NUCLEOTIDE SEQUENCE [LARGE SCALE GENOMIC DNA]</scope>
    <source>
        <strain evidence="2 3">ATCC 24622</strain>
    </source>
</reference>
<gene>
    <name evidence="2" type="ORF">VTK73DRAFT_595</name>
</gene>
<dbReference type="Proteomes" id="UP001586593">
    <property type="component" value="Unassembled WGS sequence"/>
</dbReference>
<keyword evidence="3" id="KW-1185">Reference proteome</keyword>
<organism evidence="2 3">
    <name type="scientific">Phialemonium thermophilum</name>
    <dbReference type="NCBI Taxonomy" id="223376"/>
    <lineage>
        <taxon>Eukaryota</taxon>
        <taxon>Fungi</taxon>
        <taxon>Dikarya</taxon>
        <taxon>Ascomycota</taxon>
        <taxon>Pezizomycotina</taxon>
        <taxon>Sordariomycetes</taxon>
        <taxon>Sordariomycetidae</taxon>
        <taxon>Cephalothecales</taxon>
        <taxon>Cephalothecaceae</taxon>
        <taxon>Phialemonium</taxon>
    </lineage>
</organism>